<dbReference type="Gene3D" id="3.30.565.10">
    <property type="entry name" value="Histidine kinase-like ATPase, C-terminal domain"/>
    <property type="match status" value="1"/>
</dbReference>
<dbReference type="SUPFAM" id="SSF63829">
    <property type="entry name" value="Calcium-dependent phosphotriesterase"/>
    <property type="match status" value="2"/>
</dbReference>
<keyword evidence="2" id="KW-0418">Kinase</keyword>
<feature type="domain" description="Histidine kinase" evidence="5">
    <location>
        <begin position="916"/>
        <end position="1009"/>
    </location>
</feature>
<evidence type="ECO:0000259" key="5">
    <source>
        <dbReference type="PROSITE" id="PS50109"/>
    </source>
</evidence>
<dbReference type="CDD" id="cd16917">
    <property type="entry name" value="HATPase_UhpB-NarQ-NarX-like"/>
    <property type="match status" value="1"/>
</dbReference>
<organism evidence="6 7">
    <name type="scientific">Acanthopleuribacter pedis</name>
    <dbReference type="NCBI Taxonomy" id="442870"/>
    <lineage>
        <taxon>Bacteria</taxon>
        <taxon>Pseudomonadati</taxon>
        <taxon>Acidobacteriota</taxon>
        <taxon>Holophagae</taxon>
        <taxon>Acanthopleuribacterales</taxon>
        <taxon>Acanthopleuribacteraceae</taxon>
        <taxon>Acanthopleuribacter</taxon>
    </lineage>
</organism>
<evidence type="ECO:0000256" key="1">
    <source>
        <dbReference type="ARBA" id="ARBA00022679"/>
    </source>
</evidence>
<evidence type="ECO:0000313" key="7">
    <source>
        <dbReference type="Proteomes" id="UP000664417"/>
    </source>
</evidence>
<proteinExistence type="predicted"/>
<dbReference type="InterPro" id="IPR036890">
    <property type="entry name" value="HATPase_C_sf"/>
</dbReference>
<keyword evidence="3" id="KW-0902">Two-component regulatory system</keyword>
<evidence type="ECO:0000256" key="3">
    <source>
        <dbReference type="ARBA" id="ARBA00023012"/>
    </source>
</evidence>
<feature type="coiled-coil region" evidence="4">
    <location>
        <begin position="755"/>
        <end position="782"/>
    </location>
</feature>
<evidence type="ECO:0000313" key="6">
    <source>
        <dbReference type="EMBL" id="MBO1319710.1"/>
    </source>
</evidence>
<dbReference type="InterPro" id="IPR015943">
    <property type="entry name" value="WD40/YVTN_repeat-like_dom_sf"/>
</dbReference>
<name>A0A8J7Q6I2_9BACT</name>
<dbReference type="InterPro" id="IPR003594">
    <property type="entry name" value="HATPase_dom"/>
</dbReference>
<evidence type="ECO:0000256" key="4">
    <source>
        <dbReference type="SAM" id="Coils"/>
    </source>
</evidence>
<dbReference type="AlphaFoldDB" id="A0A8J7Q6I2"/>
<dbReference type="InterPro" id="IPR050482">
    <property type="entry name" value="Sensor_HK_TwoCompSys"/>
</dbReference>
<dbReference type="Proteomes" id="UP000664417">
    <property type="component" value="Unassembled WGS sequence"/>
</dbReference>
<evidence type="ECO:0000256" key="2">
    <source>
        <dbReference type="ARBA" id="ARBA00022777"/>
    </source>
</evidence>
<dbReference type="Gene3D" id="2.130.10.10">
    <property type="entry name" value="YVTN repeat-like/Quinoprotein amine dehydrogenase"/>
    <property type="match status" value="2"/>
</dbReference>
<dbReference type="SMART" id="SM00387">
    <property type="entry name" value="HATPase_c"/>
    <property type="match status" value="1"/>
</dbReference>
<keyword evidence="1" id="KW-0808">Transferase</keyword>
<sequence>MIWVSLFLLMQPPTGQFFRYGTDSDFFIEERITCMLRSQRGLMWFGTQRGLVRFDGIDTLHFRGHIEDSFSIPTDNISSLAQTDPDFLWVGTQDMGVFQFDLITGKRRLWRADKVTGTILSMVVDGSGQLWAAGSHGLWRFSTSGDITRKVNDRATRCLTRAANGGIWQAGNDYGLYYINPVDDTERAVNGMQGLLVRDLLEDEETLWLAADQGLYRVDRFRAKRAPQWPLTGETKPLFYRAQSLARDHFGTLWVGGNRGLWRRRSGQRTFEHFKADLANPAALRNNLVNLLLVDDHHQLLWLATQLGGVDTYQLLQDQFHLQVTHASTSKLMIHKDFLWVAKLAFGADRVSLNDLTQQTTFLQDYRIAALTIDADDAVWFATNRGMFHLAPGDDQPQKRPLTFPEKKRYQLTAVHRREKNLWVGTRQGLYHHNLGAGKQRMDVSKVMPNKTITVLEGDAHGRLWVGTFRHGLTLINTADGRQTHYRKMGTPSSGGLSNNSVLDCRLDARGLLWIATMGGLNQLDPESGKITYFTMQSGFPDNAVTALTFDQTGKLWANTGSGLVTPRDDGYTILRRRVEQFNIAGATTRTGAVAPDGRVFFGGTRGWVAFDPNVVTHMKPPRVLITGIDRDGSPIAVGRPPALYLGQEHESLEIEWTTVDYNQPRYNLLRARIGEGGESRDQRGKWRARFTSDMSWGRGDGLFSVQVEGENQRGFSTRIVETVRIQEPWWKRWWWLLLGSFFLISYAAGHTVVQARTRKKQRELEARVELAEEQFAAAERKQRYEAAKRKLQEEHFWMLQQHLDQVSTQIAHDLHDGPLAELSGMGFRLHALQQADLDEAVKAQLADLTGTLVPRISHELRNVCSDLLVPDFDMSLALEVESFAENMAERYPEIELDTDIADDPAGVSAAVKSTLYRIARTLLQNVAKHAHAGKARLDLSYSTDQVQLVVSDDGVGFAAPQAWDQLKKEKHYGLYMSHYFANALGGDLVVHSQIGEGTRIEVNLPKTEAARMGSS</sequence>
<dbReference type="GO" id="GO:0016301">
    <property type="term" value="F:kinase activity"/>
    <property type="evidence" value="ECO:0007669"/>
    <property type="project" value="UniProtKB-KW"/>
</dbReference>
<dbReference type="GO" id="GO:0000160">
    <property type="term" value="P:phosphorelay signal transduction system"/>
    <property type="evidence" value="ECO:0007669"/>
    <property type="project" value="UniProtKB-KW"/>
</dbReference>
<comment type="caution">
    <text evidence="6">The sequence shown here is derived from an EMBL/GenBank/DDBJ whole genome shotgun (WGS) entry which is preliminary data.</text>
</comment>
<dbReference type="Pfam" id="PF02518">
    <property type="entry name" value="HATPase_c"/>
    <property type="match status" value="1"/>
</dbReference>
<dbReference type="SUPFAM" id="SSF55874">
    <property type="entry name" value="ATPase domain of HSP90 chaperone/DNA topoisomerase II/histidine kinase"/>
    <property type="match status" value="1"/>
</dbReference>
<keyword evidence="7" id="KW-1185">Reference proteome</keyword>
<keyword evidence="4" id="KW-0175">Coiled coil</keyword>
<dbReference type="EMBL" id="JAFREP010000013">
    <property type="protein sequence ID" value="MBO1319710.1"/>
    <property type="molecule type" value="Genomic_DNA"/>
</dbReference>
<accession>A0A8J7Q6I2</accession>
<dbReference type="InterPro" id="IPR005467">
    <property type="entry name" value="His_kinase_dom"/>
</dbReference>
<protein>
    <recommendedName>
        <fullName evidence="5">Histidine kinase domain-containing protein</fullName>
    </recommendedName>
</protein>
<dbReference type="PANTHER" id="PTHR24421">
    <property type="entry name" value="NITRATE/NITRITE SENSOR PROTEIN NARX-RELATED"/>
    <property type="match status" value="1"/>
</dbReference>
<reference evidence="6" key="1">
    <citation type="submission" date="2021-03" db="EMBL/GenBank/DDBJ databases">
        <authorList>
            <person name="Wang G."/>
        </authorList>
    </citation>
    <scope>NUCLEOTIDE SEQUENCE</scope>
    <source>
        <strain evidence="6">KCTC 12899</strain>
    </source>
</reference>
<gene>
    <name evidence="6" type="ORF">J3U88_14640</name>
</gene>
<dbReference type="PROSITE" id="PS50109">
    <property type="entry name" value="HIS_KIN"/>
    <property type="match status" value="1"/>
</dbReference>
<dbReference type="RefSeq" id="WP_207859615.1">
    <property type="nucleotide sequence ID" value="NZ_JAFREP010000013.1"/>
</dbReference>